<dbReference type="Gene3D" id="3.30.70.380">
    <property type="entry name" value="Ferrodoxin-fold anticodon-binding domain"/>
    <property type="match status" value="1"/>
</dbReference>
<dbReference type="InterPro" id="IPR005147">
    <property type="entry name" value="tRNA_synthase_B5-dom"/>
</dbReference>
<dbReference type="Pfam" id="PF01588">
    <property type="entry name" value="tRNA_bind"/>
    <property type="match status" value="1"/>
</dbReference>
<sequence>MKLSRKWLSEFVDIEASDREYDEAMTLSGSKVELTEDMGAGIVNVVVGRILSLEKHPHADKLQICRVDVGADSPLQIATGAKNVAPEDLVPVALDGSVLPGGVRIDAGELRGVASLGMLCSVKELGLTIHDVPYAVEDGILILQEPCSPGQDIREVLGLDDHVVEFEITPNRPDCLSVIGLARETSAVFGKPLHLHEPKVKAGCGSLEKLLAVEIRDPDLCPRYTARMVKNVKIAPSPAWMRERLRASGVRPINNIVDITNYVMLEYGQPMHAFDFACVNGGRIVVRRAAPGEELETLDGTRRRLTPGMLVIADEHRPVGVAGVMGGANSEITGSTAAVVFESANFNGTSIRQTAVALGMRTDASSRFEKGLDPQGTLPAVQRACELVELLGAGEVLDSVIDVKAADFPATVLSLDAERINRLLGTEIPAPEMAQYLRSLGFAVTGDRVEVPSWRSDIEHYSDLAEEVARLYGYNLLPTTMMRGETTQGGFSDVQRARRLAGTLCRGMGYSEILTYSFVSPSCFDKIRLPASSPLRNAIRILNPLGEDTGIMRTTALPSMMETLSRNYSYRNPSARLYELASVYLPREGETLPEERQLLLLGGYGDMDFFELKGAVEAVLANMNIRGVTFAAESEHSSYHPGRCASVSAGGVPMGTLGQIHPLVTEEYGMDTPAYAAQLDFPAMLACRAPEARYVPLPRFPSVSRDIAVVCDASIPVAVLESCIARGAAGLLKEVRLFDIYTGSPVPAGKKSVAFSLTLRSDDRTLTDAEADADVRVILDLLHRELGAVLR</sequence>
<dbReference type="PROSITE" id="PS51447">
    <property type="entry name" value="FDX_ACB"/>
    <property type="match status" value="1"/>
</dbReference>
<dbReference type="EC" id="6.1.1.20" evidence="15"/>
<dbReference type="Gene3D" id="2.40.50.140">
    <property type="entry name" value="Nucleic acid-binding proteins"/>
    <property type="match status" value="1"/>
</dbReference>
<dbReference type="GO" id="GO:0005524">
    <property type="term" value="F:ATP binding"/>
    <property type="evidence" value="ECO:0007669"/>
    <property type="project" value="UniProtKB-UniRule"/>
</dbReference>
<dbReference type="SUPFAM" id="SSF46955">
    <property type="entry name" value="Putative DNA-binding domain"/>
    <property type="match status" value="1"/>
</dbReference>
<evidence type="ECO:0000256" key="15">
    <source>
        <dbReference type="HAMAP-Rule" id="MF_00283"/>
    </source>
</evidence>
<dbReference type="InterPro" id="IPR045060">
    <property type="entry name" value="Phe-tRNA-ligase_IIc_bsu"/>
</dbReference>
<evidence type="ECO:0000256" key="16">
    <source>
        <dbReference type="PROSITE-ProRule" id="PRU00209"/>
    </source>
</evidence>
<dbReference type="PANTHER" id="PTHR10947:SF0">
    <property type="entry name" value="PHENYLALANINE--TRNA LIGASE BETA SUBUNIT"/>
    <property type="match status" value="1"/>
</dbReference>
<evidence type="ECO:0000256" key="3">
    <source>
        <dbReference type="ARBA" id="ARBA00011209"/>
    </source>
</evidence>
<name>A0A1W1ZB40_9FIRM</name>
<dbReference type="SUPFAM" id="SSF55681">
    <property type="entry name" value="Class II aaRS and biotin synthetases"/>
    <property type="match status" value="1"/>
</dbReference>
<dbReference type="GO" id="GO:0006432">
    <property type="term" value="P:phenylalanyl-tRNA aminoacylation"/>
    <property type="evidence" value="ECO:0007669"/>
    <property type="project" value="UniProtKB-UniRule"/>
</dbReference>
<evidence type="ECO:0000256" key="4">
    <source>
        <dbReference type="ARBA" id="ARBA00022490"/>
    </source>
</evidence>
<evidence type="ECO:0000259" key="18">
    <source>
        <dbReference type="PROSITE" id="PS51447"/>
    </source>
</evidence>
<dbReference type="PANTHER" id="PTHR10947">
    <property type="entry name" value="PHENYLALANYL-TRNA SYNTHETASE BETA CHAIN AND LEUCINE-RICH REPEAT-CONTAINING PROTEIN 47"/>
    <property type="match status" value="1"/>
</dbReference>
<comment type="subcellular location">
    <subcellularLocation>
        <location evidence="1 15">Cytoplasm</location>
    </subcellularLocation>
</comment>
<dbReference type="PROSITE" id="PS50886">
    <property type="entry name" value="TRBD"/>
    <property type="match status" value="1"/>
</dbReference>
<dbReference type="HAMAP" id="MF_00283">
    <property type="entry name" value="Phe_tRNA_synth_beta1"/>
    <property type="match status" value="1"/>
</dbReference>
<dbReference type="STRING" id="1122930.SAMN02745168_0932"/>
<dbReference type="InterPro" id="IPR020825">
    <property type="entry name" value="Phe-tRNA_synthase-like_B3/B4"/>
</dbReference>
<evidence type="ECO:0000256" key="1">
    <source>
        <dbReference type="ARBA" id="ARBA00004496"/>
    </source>
</evidence>
<dbReference type="OrthoDB" id="9805455at2"/>
<evidence type="ECO:0000256" key="5">
    <source>
        <dbReference type="ARBA" id="ARBA00022555"/>
    </source>
</evidence>
<keyword evidence="5 16" id="KW-0820">tRNA-binding</keyword>
<comment type="similarity">
    <text evidence="2 15">Belongs to the phenylalanyl-tRNA synthetase beta subunit family. Type 1 subfamily.</text>
</comment>
<dbReference type="InterPro" id="IPR005121">
    <property type="entry name" value="Fdx_antiC-bd"/>
</dbReference>
<keyword evidence="21" id="KW-1185">Reference proteome</keyword>
<dbReference type="Pfam" id="PF03147">
    <property type="entry name" value="FDX-ACB"/>
    <property type="match status" value="1"/>
</dbReference>
<dbReference type="SUPFAM" id="SSF56037">
    <property type="entry name" value="PheT/TilS domain"/>
    <property type="match status" value="1"/>
</dbReference>
<dbReference type="Gene3D" id="3.50.40.10">
    <property type="entry name" value="Phenylalanyl-trna Synthetase, Chain B, domain 3"/>
    <property type="match status" value="1"/>
</dbReference>
<evidence type="ECO:0000256" key="9">
    <source>
        <dbReference type="ARBA" id="ARBA00022840"/>
    </source>
</evidence>
<dbReference type="GO" id="GO:0000287">
    <property type="term" value="F:magnesium ion binding"/>
    <property type="evidence" value="ECO:0007669"/>
    <property type="project" value="UniProtKB-UniRule"/>
</dbReference>
<dbReference type="Gene3D" id="3.30.56.10">
    <property type="match status" value="2"/>
</dbReference>
<keyword evidence="6 15" id="KW-0436">Ligase</keyword>
<organism evidence="20 21">
    <name type="scientific">Papillibacter cinnamivorans DSM 12816</name>
    <dbReference type="NCBI Taxonomy" id="1122930"/>
    <lineage>
        <taxon>Bacteria</taxon>
        <taxon>Bacillati</taxon>
        <taxon>Bacillota</taxon>
        <taxon>Clostridia</taxon>
        <taxon>Eubacteriales</taxon>
        <taxon>Oscillospiraceae</taxon>
        <taxon>Papillibacter</taxon>
    </lineage>
</organism>
<evidence type="ECO:0000313" key="21">
    <source>
        <dbReference type="Proteomes" id="UP000192790"/>
    </source>
</evidence>
<dbReference type="Pfam" id="PF03484">
    <property type="entry name" value="B5"/>
    <property type="match status" value="1"/>
</dbReference>
<evidence type="ECO:0000256" key="10">
    <source>
        <dbReference type="ARBA" id="ARBA00022842"/>
    </source>
</evidence>
<dbReference type="AlphaFoldDB" id="A0A1W1ZB40"/>
<feature type="binding site" evidence="15">
    <location>
        <position position="466"/>
    </location>
    <ligand>
        <name>Mg(2+)</name>
        <dbReference type="ChEBI" id="CHEBI:18420"/>
        <note>shared with alpha subunit</note>
    </ligand>
</feature>
<dbReference type="Proteomes" id="UP000192790">
    <property type="component" value="Unassembled WGS sequence"/>
</dbReference>
<dbReference type="SMART" id="SM00874">
    <property type="entry name" value="B5"/>
    <property type="match status" value="1"/>
</dbReference>
<dbReference type="InterPro" id="IPR041616">
    <property type="entry name" value="PheRS_beta_core"/>
</dbReference>
<keyword evidence="10 15" id="KW-0460">Magnesium</keyword>
<comment type="subunit">
    <text evidence="3 15">Tetramer of two alpha and two beta subunits.</text>
</comment>
<dbReference type="InterPro" id="IPR002547">
    <property type="entry name" value="tRNA-bd_dom"/>
</dbReference>
<feature type="binding site" evidence="15">
    <location>
        <position position="467"/>
    </location>
    <ligand>
        <name>Mg(2+)</name>
        <dbReference type="ChEBI" id="CHEBI:18420"/>
        <note>shared with alpha subunit</note>
    </ligand>
</feature>
<keyword evidence="13 15" id="KW-0030">Aminoacyl-tRNA synthetase</keyword>
<protein>
    <recommendedName>
        <fullName evidence="15">Phenylalanine--tRNA ligase beta subunit</fullName>
        <ecNumber evidence="15">6.1.1.20</ecNumber>
    </recommendedName>
    <alternativeName>
        <fullName evidence="15">Phenylalanyl-tRNA synthetase beta subunit</fullName>
        <shortName evidence="15">PheRS</shortName>
    </alternativeName>
</protein>
<dbReference type="SUPFAM" id="SSF50249">
    <property type="entry name" value="Nucleic acid-binding proteins"/>
    <property type="match status" value="1"/>
</dbReference>
<accession>A0A1W1ZB40</accession>
<dbReference type="FunFam" id="3.30.70.380:FF:000001">
    <property type="entry name" value="Phenylalanine--tRNA ligase beta subunit"/>
    <property type="match status" value="1"/>
</dbReference>
<dbReference type="CDD" id="cd00769">
    <property type="entry name" value="PheRS_beta_core"/>
    <property type="match status" value="1"/>
</dbReference>
<feature type="domain" description="FDX-ACB" evidence="18">
    <location>
        <begin position="698"/>
        <end position="791"/>
    </location>
</feature>
<dbReference type="FunFam" id="2.40.50.140:FF:000045">
    <property type="entry name" value="Phenylalanine--tRNA ligase beta subunit"/>
    <property type="match status" value="1"/>
</dbReference>
<keyword evidence="8 15" id="KW-0547">Nucleotide-binding</keyword>
<dbReference type="PROSITE" id="PS51483">
    <property type="entry name" value="B5"/>
    <property type="match status" value="1"/>
</dbReference>
<dbReference type="NCBIfam" id="NF045760">
    <property type="entry name" value="YtpR"/>
    <property type="match status" value="1"/>
</dbReference>
<dbReference type="InterPro" id="IPR033714">
    <property type="entry name" value="tRNA_bind_bactPheRS"/>
</dbReference>
<dbReference type="GO" id="GO:0140096">
    <property type="term" value="F:catalytic activity, acting on a protein"/>
    <property type="evidence" value="ECO:0007669"/>
    <property type="project" value="UniProtKB-ARBA"/>
</dbReference>
<dbReference type="FunFam" id="3.50.40.10:FF:000001">
    <property type="entry name" value="Phenylalanine--tRNA ligase beta subunit"/>
    <property type="match status" value="1"/>
</dbReference>
<keyword evidence="11 16" id="KW-0694">RNA-binding</keyword>
<dbReference type="InterPro" id="IPR012340">
    <property type="entry name" value="NA-bd_OB-fold"/>
</dbReference>
<keyword evidence="9 15" id="KW-0067">ATP-binding</keyword>
<dbReference type="GO" id="GO:0000049">
    <property type="term" value="F:tRNA binding"/>
    <property type="evidence" value="ECO:0007669"/>
    <property type="project" value="UniProtKB-UniRule"/>
</dbReference>
<dbReference type="InterPro" id="IPR005146">
    <property type="entry name" value="B3/B4_tRNA-bd"/>
</dbReference>
<dbReference type="SUPFAM" id="SSF54991">
    <property type="entry name" value="Anticodon-binding domain of PheRS"/>
    <property type="match status" value="1"/>
</dbReference>
<dbReference type="InterPro" id="IPR036690">
    <property type="entry name" value="Fdx_antiC-bd_sf"/>
</dbReference>
<keyword evidence="7 15" id="KW-0479">Metal-binding</keyword>
<evidence type="ECO:0000259" key="19">
    <source>
        <dbReference type="PROSITE" id="PS51483"/>
    </source>
</evidence>
<dbReference type="InterPro" id="IPR009061">
    <property type="entry name" value="DNA-bd_dom_put_sf"/>
</dbReference>
<evidence type="ECO:0000256" key="8">
    <source>
        <dbReference type="ARBA" id="ARBA00022741"/>
    </source>
</evidence>
<dbReference type="Pfam" id="PF03483">
    <property type="entry name" value="B3_4"/>
    <property type="match status" value="1"/>
</dbReference>
<dbReference type="GO" id="GO:0004826">
    <property type="term" value="F:phenylalanine-tRNA ligase activity"/>
    <property type="evidence" value="ECO:0007669"/>
    <property type="project" value="UniProtKB-UniRule"/>
</dbReference>
<evidence type="ECO:0000256" key="11">
    <source>
        <dbReference type="ARBA" id="ARBA00022884"/>
    </source>
</evidence>
<evidence type="ECO:0000256" key="7">
    <source>
        <dbReference type="ARBA" id="ARBA00022723"/>
    </source>
</evidence>
<comment type="catalytic activity">
    <reaction evidence="14 15">
        <text>tRNA(Phe) + L-phenylalanine + ATP = L-phenylalanyl-tRNA(Phe) + AMP + diphosphate + H(+)</text>
        <dbReference type="Rhea" id="RHEA:19413"/>
        <dbReference type="Rhea" id="RHEA-COMP:9668"/>
        <dbReference type="Rhea" id="RHEA-COMP:9699"/>
        <dbReference type="ChEBI" id="CHEBI:15378"/>
        <dbReference type="ChEBI" id="CHEBI:30616"/>
        <dbReference type="ChEBI" id="CHEBI:33019"/>
        <dbReference type="ChEBI" id="CHEBI:58095"/>
        <dbReference type="ChEBI" id="CHEBI:78442"/>
        <dbReference type="ChEBI" id="CHEBI:78531"/>
        <dbReference type="ChEBI" id="CHEBI:456215"/>
        <dbReference type="EC" id="6.1.1.20"/>
    </reaction>
</comment>
<evidence type="ECO:0000256" key="13">
    <source>
        <dbReference type="ARBA" id="ARBA00023146"/>
    </source>
</evidence>
<feature type="binding site" evidence="15">
    <location>
        <position position="463"/>
    </location>
    <ligand>
        <name>Mg(2+)</name>
        <dbReference type="ChEBI" id="CHEBI:18420"/>
        <note>shared with alpha subunit</note>
    </ligand>
</feature>
<evidence type="ECO:0000256" key="6">
    <source>
        <dbReference type="ARBA" id="ARBA00022598"/>
    </source>
</evidence>
<evidence type="ECO:0000256" key="2">
    <source>
        <dbReference type="ARBA" id="ARBA00008653"/>
    </source>
</evidence>
<evidence type="ECO:0000313" key="20">
    <source>
        <dbReference type="EMBL" id="SMC45625.1"/>
    </source>
</evidence>
<keyword evidence="4 15" id="KW-0963">Cytoplasm</keyword>
<dbReference type="GO" id="GO:0009328">
    <property type="term" value="C:phenylalanine-tRNA ligase complex"/>
    <property type="evidence" value="ECO:0007669"/>
    <property type="project" value="TreeGrafter"/>
</dbReference>
<evidence type="ECO:0000259" key="17">
    <source>
        <dbReference type="PROSITE" id="PS50886"/>
    </source>
</evidence>
<proteinExistence type="inferred from homology"/>
<dbReference type="GO" id="GO:0016740">
    <property type="term" value="F:transferase activity"/>
    <property type="evidence" value="ECO:0007669"/>
    <property type="project" value="UniProtKB-ARBA"/>
</dbReference>
<dbReference type="CDD" id="cd02796">
    <property type="entry name" value="tRNA_bind_bactPheRS"/>
    <property type="match status" value="1"/>
</dbReference>
<feature type="domain" description="B5" evidence="19">
    <location>
        <begin position="408"/>
        <end position="479"/>
    </location>
</feature>
<comment type="cofactor">
    <cofactor evidence="15">
        <name>Mg(2+)</name>
        <dbReference type="ChEBI" id="CHEBI:18420"/>
    </cofactor>
    <text evidence="15">Binds 2 magnesium ions per tetramer.</text>
</comment>
<dbReference type="NCBIfam" id="TIGR00472">
    <property type="entry name" value="pheT_bact"/>
    <property type="match status" value="1"/>
</dbReference>
<feature type="domain" description="TRNA-binding" evidence="17">
    <location>
        <begin position="39"/>
        <end position="154"/>
    </location>
</feature>
<dbReference type="SMART" id="SM00896">
    <property type="entry name" value="FDX-ACB"/>
    <property type="match status" value="1"/>
</dbReference>
<dbReference type="Pfam" id="PF17759">
    <property type="entry name" value="tRNA_synthFbeta"/>
    <property type="match status" value="1"/>
</dbReference>
<dbReference type="SMART" id="SM00873">
    <property type="entry name" value="B3_4"/>
    <property type="match status" value="1"/>
</dbReference>
<dbReference type="InterPro" id="IPR045864">
    <property type="entry name" value="aa-tRNA-synth_II/BPL/LPL"/>
</dbReference>
<gene>
    <name evidence="15" type="primary">pheT</name>
    <name evidence="20" type="ORF">SAMN02745168_0932</name>
</gene>
<dbReference type="RefSeq" id="WP_084233575.1">
    <property type="nucleotide sequence ID" value="NZ_FWXW01000002.1"/>
</dbReference>
<keyword evidence="12 15" id="KW-0648">Protein biosynthesis</keyword>
<dbReference type="Gene3D" id="3.30.930.10">
    <property type="entry name" value="Bira Bifunctional Protein, Domain 2"/>
    <property type="match status" value="1"/>
</dbReference>
<reference evidence="20 21" key="1">
    <citation type="submission" date="2017-04" db="EMBL/GenBank/DDBJ databases">
        <authorList>
            <person name="Afonso C.L."/>
            <person name="Miller P.J."/>
            <person name="Scott M.A."/>
            <person name="Spackman E."/>
            <person name="Goraichik I."/>
            <person name="Dimitrov K.M."/>
            <person name="Suarez D.L."/>
            <person name="Swayne D.E."/>
        </authorList>
    </citation>
    <scope>NUCLEOTIDE SEQUENCE [LARGE SCALE GENOMIC DNA]</scope>
    <source>
        <strain evidence="20 21">DSM 12816</strain>
    </source>
</reference>
<feature type="binding site" evidence="15">
    <location>
        <position position="457"/>
    </location>
    <ligand>
        <name>Mg(2+)</name>
        <dbReference type="ChEBI" id="CHEBI:18420"/>
        <note>shared with alpha subunit</note>
    </ligand>
</feature>
<evidence type="ECO:0000256" key="14">
    <source>
        <dbReference type="ARBA" id="ARBA00049255"/>
    </source>
</evidence>
<dbReference type="EMBL" id="FWXW01000002">
    <property type="protein sequence ID" value="SMC45625.1"/>
    <property type="molecule type" value="Genomic_DNA"/>
</dbReference>
<dbReference type="InterPro" id="IPR004532">
    <property type="entry name" value="Phe-tRNA-ligase_IIc_bsu_bact"/>
</dbReference>
<evidence type="ECO:0000256" key="12">
    <source>
        <dbReference type="ARBA" id="ARBA00022917"/>
    </source>
</evidence>